<keyword evidence="3 4" id="KW-0408">Iron</keyword>
<dbReference type="OrthoDB" id="9809720at2"/>
<gene>
    <name evidence="7" type="ordered locus">Halhy_4067</name>
</gene>
<evidence type="ECO:0000256" key="2">
    <source>
        <dbReference type="ARBA" id="ARBA00022723"/>
    </source>
</evidence>
<feature type="transmembrane region" description="Helical" evidence="5">
    <location>
        <begin position="7"/>
        <end position="28"/>
    </location>
</feature>
<evidence type="ECO:0000256" key="5">
    <source>
        <dbReference type="SAM" id="Phobius"/>
    </source>
</evidence>
<dbReference type="AlphaFoldDB" id="F4L6W0"/>
<accession>F4L6W0</accession>
<protein>
    <submittedName>
        <fullName evidence="7">Cytochrome c</fullName>
    </submittedName>
</protein>
<evidence type="ECO:0000259" key="6">
    <source>
        <dbReference type="PROSITE" id="PS51007"/>
    </source>
</evidence>
<sequence>MKKTLKILAYTVGTLALLLVLMLGYFHIKGIPKYKYHPPAEIVNLKVPRDSAHVARGKVIGTMHCVECHAGAEGKLTGKPMVDLPSMFGELHTLNITQDPKYGIGNWTDGELYYFIRTGIHKEGHWSPFMPQYSLLADEDVYSLIAWLRSDDPRLAPDIHELPPNRYNLLVKTLGNTLFGPPPLPAKPITIPDTTKHVAYGKYVADALSNCYICHSADILKVNSLVPEKSFGYYGGGMPLRNEAGETVPSANITMDKATGIGNWTEQEFIEAVRFGKNPRGGTLSRPMAPHSTLTDAEVKAIFTYLKTVPVIKNSVQRYRASVE</sequence>
<keyword evidence="8" id="KW-1185">Reference proteome</keyword>
<keyword evidence="5" id="KW-1133">Transmembrane helix</keyword>
<reference key="2">
    <citation type="submission" date="2011-04" db="EMBL/GenBank/DDBJ databases">
        <title>Complete sequence of chromosome of Haliscomenobacter hydrossis DSM 1100.</title>
        <authorList>
            <consortium name="US DOE Joint Genome Institute (JGI-PGF)"/>
            <person name="Lucas S."/>
            <person name="Han J."/>
            <person name="Lapidus A."/>
            <person name="Bruce D."/>
            <person name="Goodwin L."/>
            <person name="Pitluck S."/>
            <person name="Peters L."/>
            <person name="Kyrpides N."/>
            <person name="Mavromatis K."/>
            <person name="Ivanova N."/>
            <person name="Ovchinnikova G."/>
            <person name="Pagani I."/>
            <person name="Daligault H."/>
            <person name="Detter J.C."/>
            <person name="Han C."/>
            <person name="Land M."/>
            <person name="Hauser L."/>
            <person name="Markowitz V."/>
            <person name="Cheng J.-F."/>
            <person name="Hugenholtz P."/>
            <person name="Woyke T."/>
            <person name="Wu D."/>
            <person name="Verbarg S."/>
            <person name="Frueling A."/>
            <person name="Brambilla E."/>
            <person name="Klenk H.-P."/>
            <person name="Eisen J.A."/>
        </authorList>
    </citation>
    <scope>NUCLEOTIDE SEQUENCE</scope>
    <source>
        <strain>DSM 1100</strain>
    </source>
</reference>
<feature type="domain" description="Cytochrome c" evidence="6">
    <location>
        <begin position="52"/>
        <end position="152"/>
    </location>
</feature>
<dbReference type="eggNOG" id="COG2010">
    <property type="taxonomic scope" value="Bacteria"/>
</dbReference>
<proteinExistence type="predicted"/>
<keyword evidence="5" id="KW-0472">Membrane</keyword>
<evidence type="ECO:0000256" key="3">
    <source>
        <dbReference type="ARBA" id="ARBA00023004"/>
    </source>
</evidence>
<dbReference type="Proteomes" id="UP000008461">
    <property type="component" value="Chromosome"/>
</dbReference>
<dbReference type="GO" id="GO:0046872">
    <property type="term" value="F:metal ion binding"/>
    <property type="evidence" value="ECO:0007669"/>
    <property type="project" value="UniProtKB-KW"/>
</dbReference>
<evidence type="ECO:0000313" key="7">
    <source>
        <dbReference type="EMBL" id="AEE51915.1"/>
    </source>
</evidence>
<dbReference type="InterPro" id="IPR051459">
    <property type="entry name" value="Cytochrome_c-type_DH"/>
</dbReference>
<name>F4L6W0_HALH1</name>
<dbReference type="HOGENOM" id="CLU_028594_2_0_10"/>
<keyword evidence="2 4" id="KW-0479">Metal-binding</keyword>
<dbReference type="STRING" id="760192.Halhy_4067"/>
<dbReference type="RefSeq" id="WP_013766453.1">
    <property type="nucleotide sequence ID" value="NC_015510.1"/>
</dbReference>
<reference evidence="7 8" key="1">
    <citation type="journal article" date="2011" name="Stand. Genomic Sci.">
        <title>Complete genome sequence of Haliscomenobacter hydrossis type strain (O).</title>
        <authorList>
            <consortium name="US DOE Joint Genome Institute (JGI-PGF)"/>
            <person name="Daligault H."/>
            <person name="Lapidus A."/>
            <person name="Zeytun A."/>
            <person name="Nolan M."/>
            <person name="Lucas S."/>
            <person name="Del Rio T.G."/>
            <person name="Tice H."/>
            <person name="Cheng J.F."/>
            <person name="Tapia R."/>
            <person name="Han C."/>
            <person name="Goodwin L."/>
            <person name="Pitluck S."/>
            <person name="Liolios K."/>
            <person name="Pagani I."/>
            <person name="Ivanova N."/>
            <person name="Huntemann M."/>
            <person name="Mavromatis K."/>
            <person name="Mikhailova N."/>
            <person name="Pati A."/>
            <person name="Chen A."/>
            <person name="Palaniappan K."/>
            <person name="Land M."/>
            <person name="Hauser L."/>
            <person name="Brambilla E.M."/>
            <person name="Rohde M."/>
            <person name="Verbarg S."/>
            <person name="Goker M."/>
            <person name="Bristow J."/>
            <person name="Eisen J.A."/>
            <person name="Markowitz V."/>
            <person name="Hugenholtz P."/>
            <person name="Kyrpides N.C."/>
            <person name="Klenk H.P."/>
            <person name="Woyke T."/>
        </authorList>
    </citation>
    <scope>NUCLEOTIDE SEQUENCE [LARGE SCALE GENOMIC DNA]</scope>
    <source>
        <strain evidence="8">ATCC 27775 / DSM 1100 / LMG 10767 / O</strain>
    </source>
</reference>
<dbReference type="PANTHER" id="PTHR35008:SF8">
    <property type="entry name" value="ALCOHOL DEHYDROGENASE CYTOCHROME C SUBUNIT"/>
    <property type="match status" value="1"/>
</dbReference>
<feature type="domain" description="Cytochrome c" evidence="6">
    <location>
        <begin position="196"/>
        <end position="310"/>
    </location>
</feature>
<dbReference type="GO" id="GO:0009055">
    <property type="term" value="F:electron transfer activity"/>
    <property type="evidence" value="ECO:0007669"/>
    <property type="project" value="InterPro"/>
</dbReference>
<evidence type="ECO:0000313" key="8">
    <source>
        <dbReference type="Proteomes" id="UP000008461"/>
    </source>
</evidence>
<evidence type="ECO:0000256" key="1">
    <source>
        <dbReference type="ARBA" id="ARBA00022617"/>
    </source>
</evidence>
<dbReference type="GO" id="GO:0020037">
    <property type="term" value="F:heme binding"/>
    <property type="evidence" value="ECO:0007669"/>
    <property type="project" value="InterPro"/>
</dbReference>
<dbReference type="EMBL" id="CP002691">
    <property type="protein sequence ID" value="AEE51915.1"/>
    <property type="molecule type" value="Genomic_DNA"/>
</dbReference>
<keyword evidence="5" id="KW-0812">Transmembrane</keyword>
<organism evidence="7 8">
    <name type="scientific">Haliscomenobacter hydrossis (strain ATCC 27775 / DSM 1100 / LMG 10767 / O)</name>
    <dbReference type="NCBI Taxonomy" id="760192"/>
    <lineage>
        <taxon>Bacteria</taxon>
        <taxon>Pseudomonadati</taxon>
        <taxon>Bacteroidota</taxon>
        <taxon>Saprospiria</taxon>
        <taxon>Saprospirales</taxon>
        <taxon>Haliscomenobacteraceae</taxon>
        <taxon>Haliscomenobacter</taxon>
    </lineage>
</organism>
<dbReference type="SUPFAM" id="SSF46626">
    <property type="entry name" value="Cytochrome c"/>
    <property type="match status" value="2"/>
</dbReference>
<dbReference type="PROSITE" id="PS51007">
    <property type="entry name" value="CYTC"/>
    <property type="match status" value="2"/>
</dbReference>
<dbReference type="InterPro" id="IPR036909">
    <property type="entry name" value="Cyt_c-like_dom_sf"/>
</dbReference>
<dbReference type="Pfam" id="PF13442">
    <property type="entry name" value="Cytochrome_CBB3"/>
    <property type="match status" value="1"/>
</dbReference>
<dbReference type="PANTHER" id="PTHR35008">
    <property type="entry name" value="BLL4482 PROTEIN-RELATED"/>
    <property type="match status" value="1"/>
</dbReference>
<dbReference type="KEGG" id="hhy:Halhy_4067"/>
<evidence type="ECO:0000256" key="4">
    <source>
        <dbReference type="PROSITE-ProRule" id="PRU00433"/>
    </source>
</evidence>
<dbReference type="InterPro" id="IPR009056">
    <property type="entry name" value="Cyt_c-like_dom"/>
</dbReference>
<keyword evidence="1 4" id="KW-0349">Heme</keyword>
<dbReference type="Gene3D" id="1.10.760.10">
    <property type="entry name" value="Cytochrome c-like domain"/>
    <property type="match status" value="2"/>
</dbReference>